<feature type="region of interest" description="Disordered" evidence="1">
    <location>
        <begin position="435"/>
        <end position="454"/>
    </location>
</feature>
<protein>
    <recommendedName>
        <fullName evidence="5">Flp pilus-assembly TadG-like N-terminal domain-containing protein</fullName>
    </recommendedName>
</protein>
<keyword evidence="2" id="KW-0472">Membrane</keyword>
<proteinExistence type="predicted"/>
<keyword evidence="2" id="KW-0812">Transmembrane</keyword>
<accession>A0ABY5SGN6</accession>
<keyword evidence="4" id="KW-1185">Reference proteome</keyword>
<dbReference type="EMBL" id="CP091430">
    <property type="protein sequence ID" value="UVI31423.1"/>
    <property type="molecule type" value="Genomic_DNA"/>
</dbReference>
<feature type="transmembrane region" description="Helical" evidence="2">
    <location>
        <begin position="20"/>
        <end position="46"/>
    </location>
</feature>
<evidence type="ECO:0000256" key="1">
    <source>
        <dbReference type="SAM" id="MobiDB-lite"/>
    </source>
</evidence>
<evidence type="ECO:0000313" key="3">
    <source>
        <dbReference type="EMBL" id="UVI31423.1"/>
    </source>
</evidence>
<dbReference type="RefSeq" id="WP_258387485.1">
    <property type="nucleotide sequence ID" value="NZ_CP091430.1"/>
</dbReference>
<evidence type="ECO:0008006" key="5">
    <source>
        <dbReference type="Google" id="ProtNLM"/>
    </source>
</evidence>
<sequence length="750" mass="83335">MGQLLQDHKKRRRRRRRENWIFRILTGQEGAVSIYLIVSTAAIFMFTSMLIDYARVAAFQKQVELAAQSGIRSSLSAFDGALYERYGLFGTGGSDRNEIFAHAAKNNWDAREDDAFRVLNIRLDASHVNAYETLGRHDVFKRQVLEEMKYKAPIDFTLEVASKLAPMASAMKEASAAVEMLEQLRKLYDRREKHLQTALALQREMAQSTAAPAALIPIRAQDAIGTDTVMTVISGYESYAAWVEHDSNLGEDAVPVYTKEISAYELMARTVSSGLRSKSSAALRRHQELEHKAMKEVLDAERCNDEMRIVIEKSRQEQQNSGYDRLNKQKIPGGKPGALQEEELSHIGQAASSTEQLLMQSESFAAYRDEISKQTAVYASFDSETASFQSSISIALSRSGSAVLLAEDAAQLRIAFEQYDQQYGTAGSVITARASEQEARQANDAERKKQEAKAKSKWNEVRRLLHGITSVPQLREHQEMFNEAKRLYETNLTFNRTAVEARESIESSGDPGDAVDEAMGSVGTIFTGIADMLEGIRDPLYVNEYIVHRFATFDPRKFEAIIHNNDGGEFANALSLNNQEAEYILYGLHDPAGNVAAAYGEVFAVRLAIRTMEGLIECRAMGHPLLVLASAILYGLEKAIEDMLTLARTGATPLSKYATVDVTYRDYLRLFLLLHGGGVQRLSRMIAVIESNTGMTLSTTSTGLSGELQASVNLWFLPGLMKGFTRFGILGGKVKGSRYETTKTIGWSYG</sequence>
<dbReference type="Proteomes" id="UP001057877">
    <property type="component" value="Chromosome"/>
</dbReference>
<feature type="region of interest" description="Disordered" evidence="1">
    <location>
        <begin position="314"/>
        <end position="338"/>
    </location>
</feature>
<evidence type="ECO:0000313" key="4">
    <source>
        <dbReference type="Proteomes" id="UP001057877"/>
    </source>
</evidence>
<keyword evidence="2" id="KW-1133">Transmembrane helix</keyword>
<reference evidence="3" key="1">
    <citation type="submission" date="2022-01" db="EMBL/GenBank/DDBJ databases">
        <title>Paenibacillus spongiae sp. nov., isolated from marine sponge.</title>
        <authorList>
            <person name="Li Z."/>
            <person name="Zhang M."/>
        </authorList>
    </citation>
    <scope>NUCLEOTIDE SEQUENCE</scope>
    <source>
        <strain evidence="3">PHS-Z3</strain>
    </source>
</reference>
<name>A0ABY5SGN6_9BACL</name>
<gene>
    <name evidence="3" type="ORF">L1F29_06260</name>
</gene>
<organism evidence="3 4">
    <name type="scientific">Paenibacillus spongiae</name>
    <dbReference type="NCBI Taxonomy" id="2909671"/>
    <lineage>
        <taxon>Bacteria</taxon>
        <taxon>Bacillati</taxon>
        <taxon>Bacillota</taxon>
        <taxon>Bacilli</taxon>
        <taxon>Bacillales</taxon>
        <taxon>Paenibacillaceae</taxon>
        <taxon>Paenibacillus</taxon>
    </lineage>
</organism>
<evidence type="ECO:0000256" key="2">
    <source>
        <dbReference type="SAM" id="Phobius"/>
    </source>
</evidence>